<evidence type="ECO:0000256" key="1">
    <source>
        <dbReference type="SAM" id="MobiDB-lite"/>
    </source>
</evidence>
<feature type="region of interest" description="Disordered" evidence="1">
    <location>
        <begin position="14"/>
        <end position="34"/>
    </location>
</feature>
<reference evidence="2" key="1">
    <citation type="journal article" date="2023" name="Science">
        <title>Genome structures resolve the early diversification of teleost fishes.</title>
        <authorList>
            <person name="Parey E."/>
            <person name="Louis A."/>
            <person name="Montfort J."/>
            <person name="Bouchez O."/>
            <person name="Roques C."/>
            <person name="Iampietro C."/>
            <person name="Lluch J."/>
            <person name="Castinel A."/>
            <person name="Donnadieu C."/>
            <person name="Desvignes T."/>
            <person name="Floi Bucao C."/>
            <person name="Jouanno E."/>
            <person name="Wen M."/>
            <person name="Mejri S."/>
            <person name="Dirks R."/>
            <person name="Jansen H."/>
            <person name="Henkel C."/>
            <person name="Chen W.J."/>
            <person name="Zahm M."/>
            <person name="Cabau C."/>
            <person name="Klopp C."/>
            <person name="Thompson A.W."/>
            <person name="Robinson-Rechavi M."/>
            <person name="Braasch I."/>
            <person name="Lecointre G."/>
            <person name="Bobe J."/>
            <person name="Postlethwait J.H."/>
            <person name="Berthelot C."/>
            <person name="Roest Crollius H."/>
            <person name="Guiguen Y."/>
        </authorList>
    </citation>
    <scope>NUCLEOTIDE SEQUENCE</scope>
    <source>
        <strain evidence="2">NC1722</strain>
    </source>
</reference>
<evidence type="ECO:0000313" key="3">
    <source>
        <dbReference type="Proteomes" id="UP001221898"/>
    </source>
</evidence>
<sequence>MQLLPEPGIWRRQIGMRQPCAPPPHPHPRAPRCSDLAVPVRRGDVSAECHFQSERRGDPPQLSPRATRLSPVRPGKRESRRTLRCSETAQAFMHAPPVVSGFLGIFRLMPPAHRDPARGQGEQPQPSPPLARHRNRACDP</sequence>
<dbReference type="AlphaFoldDB" id="A0AAD7W915"/>
<name>A0AAD7W915_9TELE</name>
<gene>
    <name evidence="2" type="ORF">AAFF_G00158400</name>
</gene>
<keyword evidence="3" id="KW-1185">Reference proteome</keyword>
<feature type="compositionally biased region" description="Basic and acidic residues" evidence="1">
    <location>
        <begin position="48"/>
        <end position="58"/>
    </location>
</feature>
<proteinExistence type="predicted"/>
<dbReference type="Proteomes" id="UP001221898">
    <property type="component" value="Unassembled WGS sequence"/>
</dbReference>
<comment type="caution">
    <text evidence="2">The sequence shown here is derived from an EMBL/GenBank/DDBJ whole genome shotgun (WGS) entry which is preliminary data.</text>
</comment>
<accession>A0AAD7W915</accession>
<feature type="compositionally biased region" description="Basic residues" evidence="1">
    <location>
        <begin position="131"/>
        <end position="140"/>
    </location>
</feature>
<feature type="region of interest" description="Disordered" evidence="1">
    <location>
        <begin position="48"/>
        <end position="82"/>
    </location>
</feature>
<protein>
    <submittedName>
        <fullName evidence="2">Uncharacterized protein</fullName>
    </submittedName>
</protein>
<dbReference type="EMBL" id="JAINUG010000213">
    <property type="protein sequence ID" value="KAJ8387344.1"/>
    <property type="molecule type" value="Genomic_DNA"/>
</dbReference>
<organism evidence="2 3">
    <name type="scientific">Aldrovandia affinis</name>
    <dbReference type="NCBI Taxonomy" id="143900"/>
    <lineage>
        <taxon>Eukaryota</taxon>
        <taxon>Metazoa</taxon>
        <taxon>Chordata</taxon>
        <taxon>Craniata</taxon>
        <taxon>Vertebrata</taxon>
        <taxon>Euteleostomi</taxon>
        <taxon>Actinopterygii</taxon>
        <taxon>Neopterygii</taxon>
        <taxon>Teleostei</taxon>
        <taxon>Notacanthiformes</taxon>
        <taxon>Halosauridae</taxon>
        <taxon>Aldrovandia</taxon>
    </lineage>
</organism>
<feature type="region of interest" description="Disordered" evidence="1">
    <location>
        <begin position="110"/>
        <end position="140"/>
    </location>
</feature>
<evidence type="ECO:0000313" key="2">
    <source>
        <dbReference type="EMBL" id="KAJ8387344.1"/>
    </source>
</evidence>